<gene>
    <name evidence="1" type="ORF">OXX778_LOCUS19162</name>
</gene>
<reference evidence="1" key="1">
    <citation type="submission" date="2021-02" db="EMBL/GenBank/DDBJ databases">
        <authorList>
            <person name="Nowell W R."/>
        </authorList>
    </citation>
    <scope>NUCLEOTIDE SEQUENCE</scope>
    <source>
        <strain evidence="1">Ploen Becks lab</strain>
    </source>
</reference>
<name>A0A814L1S1_9BILA</name>
<accession>A0A814L1S1</accession>
<organism evidence="1 2">
    <name type="scientific">Brachionus calyciflorus</name>
    <dbReference type="NCBI Taxonomy" id="104777"/>
    <lineage>
        <taxon>Eukaryota</taxon>
        <taxon>Metazoa</taxon>
        <taxon>Spiralia</taxon>
        <taxon>Gnathifera</taxon>
        <taxon>Rotifera</taxon>
        <taxon>Eurotatoria</taxon>
        <taxon>Monogononta</taxon>
        <taxon>Pseudotrocha</taxon>
        <taxon>Ploima</taxon>
        <taxon>Brachionidae</taxon>
        <taxon>Brachionus</taxon>
    </lineage>
</organism>
<keyword evidence="2" id="KW-1185">Reference proteome</keyword>
<dbReference type="EMBL" id="CAJNOC010005655">
    <property type="protein sequence ID" value="CAF1058317.1"/>
    <property type="molecule type" value="Genomic_DNA"/>
</dbReference>
<proteinExistence type="predicted"/>
<protein>
    <submittedName>
        <fullName evidence="1">Uncharacterized protein</fullName>
    </submittedName>
</protein>
<comment type="caution">
    <text evidence="1">The sequence shown here is derived from an EMBL/GenBank/DDBJ whole genome shotgun (WGS) entry which is preliminary data.</text>
</comment>
<sequence length="71" mass="8056">MIKKPHSPQRLDSAEFENNWQEFEGTNGQRDHECGLFGEIMPQVMILDVSDVFNGSASEKLDDNGRNSEDN</sequence>
<dbReference type="AlphaFoldDB" id="A0A814L1S1"/>
<dbReference type="Proteomes" id="UP000663879">
    <property type="component" value="Unassembled WGS sequence"/>
</dbReference>
<evidence type="ECO:0000313" key="2">
    <source>
        <dbReference type="Proteomes" id="UP000663879"/>
    </source>
</evidence>
<evidence type="ECO:0000313" key="1">
    <source>
        <dbReference type="EMBL" id="CAF1058317.1"/>
    </source>
</evidence>